<dbReference type="Pfam" id="PF00041">
    <property type="entry name" value="fn3"/>
    <property type="match status" value="1"/>
</dbReference>
<dbReference type="Pfam" id="PF00754">
    <property type="entry name" value="F5_F8_type_C"/>
    <property type="match status" value="3"/>
</dbReference>
<dbReference type="Pfam" id="PF13385">
    <property type="entry name" value="Laminin_G_3"/>
    <property type="match status" value="1"/>
</dbReference>
<dbReference type="EMBL" id="LRPU01000002">
    <property type="protein sequence ID" value="KXA14958.1"/>
    <property type="molecule type" value="Genomic_DNA"/>
</dbReference>
<dbReference type="SUPFAM" id="SSF49384">
    <property type="entry name" value="Carbohydrate-binding domain"/>
    <property type="match status" value="1"/>
</dbReference>
<dbReference type="PROSITE" id="PS50853">
    <property type="entry name" value="FN3"/>
    <property type="match status" value="1"/>
</dbReference>
<organism evidence="9 10">
    <name type="scientific">Clostridium perfringens</name>
    <dbReference type="NCBI Taxonomy" id="1502"/>
    <lineage>
        <taxon>Bacteria</taxon>
        <taxon>Bacillati</taxon>
        <taxon>Bacillota</taxon>
        <taxon>Clostridia</taxon>
        <taxon>Eubacteriales</taxon>
        <taxon>Clostridiaceae</taxon>
        <taxon>Clostridium</taxon>
    </lineage>
</organism>
<feature type="region of interest" description="Disordered" evidence="6">
    <location>
        <begin position="214"/>
        <end position="240"/>
    </location>
</feature>
<dbReference type="InterPro" id="IPR008965">
    <property type="entry name" value="CBM2/CBM3_carb-bd_dom_sf"/>
</dbReference>
<dbReference type="Proteomes" id="UP000070646">
    <property type="component" value="Unassembled WGS sequence"/>
</dbReference>
<evidence type="ECO:0000256" key="5">
    <source>
        <dbReference type="PIRSR" id="PIRSR625705-1"/>
    </source>
</evidence>
<evidence type="ECO:0000256" key="4">
    <source>
        <dbReference type="ARBA" id="ARBA00030512"/>
    </source>
</evidence>
<dbReference type="PRINTS" id="PR00738">
    <property type="entry name" value="GLHYDRLASE20"/>
</dbReference>
<evidence type="ECO:0000313" key="9">
    <source>
        <dbReference type="EMBL" id="KXA14958.1"/>
    </source>
</evidence>
<dbReference type="GO" id="GO:0000272">
    <property type="term" value="P:polysaccharide catabolic process"/>
    <property type="evidence" value="ECO:0007669"/>
    <property type="project" value="InterPro"/>
</dbReference>
<dbReference type="SMART" id="SM00060">
    <property type="entry name" value="FN3"/>
    <property type="match status" value="1"/>
</dbReference>
<dbReference type="SUPFAM" id="SSF55545">
    <property type="entry name" value="beta-N-acetylhexosaminidase-like domain"/>
    <property type="match status" value="1"/>
</dbReference>
<feature type="compositionally biased region" description="Polar residues" evidence="6">
    <location>
        <begin position="81"/>
        <end position="92"/>
    </location>
</feature>
<feature type="active site" description="Proton donor" evidence="5">
    <location>
        <position position="729"/>
    </location>
</feature>
<dbReference type="PANTHER" id="PTHR43678">
    <property type="entry name" value="PUTATIVE (AFU_ORTHOLOGUE AFUA_2G00640)-RELATED"/>
    <property type="match status" value="1"/>
</dbReference>
<dbReference type="SUPFAM" id="SSF49265">
    <property type="entry name" value="Fibronectin type III"/>
    <property type="match status" value="1"/>
</dbReference>
<dbReference type="CDD" id="cd06564">
    <property type="entry name" value="GH20_DspB_LnbB-like"/>
    <property type="match status" value="1"/>
</dbReference>
<dbReference type="GO" id="GO:0030246">
    <property type="term" value="F:carbohydrate binding"/>
    <property type="evidence" value="ECO:0007669"/>
    <property type="project" value="InterPro"/>
</dbReference>
<feature type="domain" description="F5/8 type C" evidence="7">
    <location>
        <begin position="1101"/>
        <end position="1251"/>
    </location>
</feature>
<sequence length="1486" mass="166168">MWKFGGGILLKNRERMKRLIACGIAASIVSANGLSVFASELNKSDKVNLALNKRTVASSREVNDKWGAELITDGIKDKPSDSNAKPGNSRWASSRSVPQWIYIDFEEATTFDQVDILWDGAYSRNYKLEVSNDGEAWEEVYATSEGKGNQESIDLGEDITANYLRVSCEDTAHEWGNVSIYEVEVYDNENQENVTPPETETGINIALNKTATASASETNTLTPDKVVDGDTSSRNSRWSSRGFSNGAKQWITIDLEKESTFDKVRLFWEAANAKVYEIQTSNDNENWKTVHRNEAGKGSTEVIELSEKENARYVRVYCEENNPDVWNAVSLYEVEIYNGEIPSSGDLDEVLNSLEVPTINKGDSKLQMPEVPKGFEIKFIGADYNQIINDDMTINEPLVDTKVVVDFEIKKGSLKRETTGIEITVPGKYSGSLGSNTKPEVVPSLREWVGKDGNFTIRDSSRIVIDPTYKNELSKTASEFKSDYEEIVGKPIEIVYSSSPSEGDFYFTLNCEDKSIGEEGYYMYVDEYVKVEATHNTGAFYSTRSILQILKQNGETIQKGIVRDFPRYENRGFMLDVGRKFFTMDYLEQFMEAMSWYKLNNFQVHLSDNYIWTNNENWETAYAAFRLESETYPGLTATDGSYTKEEFREFIEKSGDHGVEIIPEIDVPAHSLAFTRYDQSLALGTGGDATYLDVGNPKVYDFVDGLFDEYLGGENPVFGDQDFHIGTDEYKGAPEKKEEFRAFTDRYLKKVRNDYGRNPRLWGSLDVFPGQTPVTSDGVLMNIWYRGYADARNMINQGYDILNTQDADLYIVPEAGYYNNYLNTRFLYNEWEPRRFASDYKLPAGHPQLKGGMFAVWNDMIDEKANGISERDIYDRSFQAAQVLSEKMWAAPDSETSFEEFKERVDKVSDVPDSNLTYDVESKTETVIDYDFEEDSTENIKDNSGNEYNATGTNVESVEGKEGKGIKLSGGESYIDTPIDNKGLDYTVSMWVKKDANGDYSEQILSESNTGVLKACQKETGNVGFSREGYDYSFNYKLPEGEWVELTFIGELNKTSLYVNGEFIETISKSNGGKVGTFILPLDKIGSSTNSFKGSIDEITIKDGAHKIVDPTVIPQEQMSATASSEHPNIGSEGIADFAIDGDESTIWHTKWSPVEALPQHITLDLGGSYNINKFTYMPRQDALNGSISKYEFQVSTDGENFTKVLEGDWTADHSTKVLKFDPVEATHVRLVAKAGHGGFASAAELNVHQVLEVPEENVGQSFLTLPESVKVNENFDIFLGANEIKEDLSAYAAEFTLKYNQEVFDLVEVTNGIDGVLVNYKEVEPGVVKILAASLGNPIENAANLVKATLTPKSESEREIFEVISANLGDGENGKVYELGLTSGEVAVGKGSAEIIVNPVENFVASEVSKKYVNVTWEAPKTTEGLEGYILYKDGKKVGEVGADETTYKFKGLNRHTIYNFKIAAKYSNGEISSKESITLRTSRN</sequence>
<dbReference type="GO" id="GO:0004563">
    <property type="term" value="F:beta-N-acetylhexosaminidase activity"/>
    <property type="evidence" value="ECO:0007669"/>
    <property type="project" value="InterPro"/>
</dbReference>
<dbReference type="InterPro" id="IPR015883">
    <property type="entry name" value="Glyco_hydro_20_cat"/>
</dbReference>
<dbReference type="InterPro" id="IPR029018">
    <property type="entry name" value="Hex-like_dom2"/>
</dbReference>
<dbReference type="PROSITE" id="PS50022">
    <property type="entry name" value="FA58C_3"/>
    <property type="match status" value="3"/>
</dbReference>
<dbReference type="Gene3D" id="2.60.120.260">
    <property type="entry name" value="Galactose-binding domain-like"/>
    <property type="match status" value="3"/>
</dbReference>
<dbReference type="InterPro" id="IPR008979">
    <property type="entry name" value="Galactose-bd-like_sf"/>
</dbReference>
<dbReference type="InterPro" id="IPR013320">
    <property type="entry name" value="ConA-like_dom_sf"/>
</dbReference>
<feature type="region of interest" description="Disordered" evidence="6">
    <location>
        <begin position="73"/>
        <end position="92"/>
    </location>
</feature>
<reference evidence="9 10" key="1">
    <citation type="submission" date="2016-01" db="EMBL/GenBank/DDBJ databases">
        <authorList>
            <person name="Oliw E.H."/>
        </authorList>
    </citation>
    <scope>NUCLEOTIDE SEQUENCE [LARGE SCALE GENOMIC DNA]</scope>
    <source>
        <strain evidence="9 10">MJR7757A</strain>
    </source>
</reference>
<feature type="compositionally biased region" description="Polar residues" evidence="6">
    <location>
        <begin position="230"/>
        <end position="240"/>
    </location>
</feature>
<dbReference type="PATRIC" id="fig|1502.174.peg.35"/>
<dbReference type="InterPro" id="IPR013783">
    <property type="entry name" value="Ig-like_fold"/>
</dbReference>
<dbReference type="CDD" id="cd08547">
    <property type="entry name" value="Type_II_cohesin"/>
    <property type="match status" value="1"/>
</dbReference>
<evidence type="ECO:0000256" key="2">
    <source>
        <dbReference type="ARBA" id="ARBA00022801"/>
    </source>
</evidence>
<evidence type="ECO:0000256" key="3">
    <source>
        <dbReference type="ARBA" id="ARBA00023295"/>
    </source>
</evidence>
<dbReference type="Pfam" id="PF02838">
    <property type="entry name" value="Glyco_hydro_20b"/>
    <property type="match status" value="1"/>
</dbReference>
<protein>
    <recommendedName>
        <fullName evidence="4">Beta-N-acetylhexosaminidase</fullName>
    </recommendedName>
</protein>
<accession>A0A133NF84</accession>
<evidence type="ECO:0000259" key="7">
    <source>
        <dbReference type="PROSITE" id="PS50022"/>
    </source>
</evidence>
<dbReference type="InterPro" id="IPR002102">
    <property type="entry name" value="Cohesin_dom"/>
</dbReference>
<keyword evidence="2" id="KW-0378">Hydrolase</keyword>
<feature type="domain" description="Fibronectin type-III" evidence="8">
    <location>
        <begin position="1400"/>
        <end position="1486"/>
    </location>
</feature>
<evidence type="ECO:0000256" key="6">
    <source>
        <dbReference type="SAM" id="MobiDB-lite"/>
    </source>
</evidence>
<dbReference type="InterPro" id="IPR017853">
    <property type="entry name" value="GH"/>
</dbReference>
<feature type="domain" description="F5/8 type C" evidence="7">
    <location>
        <begin position="44"/>
        <end position="188"/>
    </location>
</feature>
<comment type="caution">
    <text evidence="9">The sequence shown here is derived from an EMBL/GenBank/DDBJ whole genome shotgun (WGS) entry which is preliminary data.</text>
</comment>
<dbReference type="InterPro" id="IPR025705">
    <property type="entry name" value="Beta_hexosaminidase_sua/sub"/>
</dbReference>
<evidence type="ECO:0000313" key="10">
    <source>
        <dbReference type="Proteomes" id="UP000070646"/>
    </source>
</evidence>
<name>A0A133NF84_CLOPF</name>
<dbReference type="Gene3D" id="2.60.40.680">
    <property type="match status" value="1"/>
</dbReference>
<dbReference type="Gene3D" id="2.60.120.200">
    <property type="match status" value="1"/>
</dbReference>
<dbReference type="InterPro" id="IPR036116">
    <property type="entry name" value="FN3_sf"/>
</dbReference>
<dbReference type="SUPFAM" id="SSF51445">
    <property type="entry name" value="(Trans)glycosidases"/>
    <property type="match status" value="1"/>
</dbReference>
<dbReference type="Gene3D" id="2.60.40.10">
    <property type="entry name" value="Immunoglobulins"/>
    <property type="match status" value="1"/>
</dbReference>
<keyword evidence="3" id="KW-0326">Glycosidase</keyword>
<dbReference type="InterPro" id="IPR015882">
    <property type="entry name" value="HEX_bac_N"/>
</dbReference>
<comment type="similarity">
    <text evidence="1">Belongs to the glycosyl hydrolase 20 family.</text>
</comment>
<dbReference type="Pfam" id="PF00963">
    <property type="entry name" value="Cohesin"/>
    <property type="match status" value="1"/>
</dbReference>
<feature type="domain" description="F5/8 type C" evidence="7">
    <location>
        <begin position="194"/>
        <end position="339"/>
    </location>
</feature>
<dbReference type="InterPro" id="IPR052764">
    <property type="entry name" value="GH20_Enzymes"/>
</dbReference>
<dbReference type="InterPro" id="IPR000421">
    <property type="entry name" value="FA58C"/>
</dbReference>
<dbReference type="InterPro" id="IPR003961">
    <property type="entry name" value="FN3_dom"/>
</dbReference>
<dbReference type="PANTHER" id="PTHR43678:SF1">
    <property type="entry name" value="BETA-N-ACETYLHEXOSAMINIDASE"/>
    <property type="match status" value="1"/>
</dbReference>
<dbReference type="Pfam" id="PF00728">
    <property type="entry name" value="Glyco_hydro_20"/>
    <property type="match status" value="1"/>
</dbReference>
<dbReference type="SUPFAM" id="SSF49899">
    <property type="entry name" value="Concanavalin A-like lectins/glucanases"/>
    <property type="match status" value="1"/>
</dbReference>
<evidence type="ECO:0000256" key="1">
    <source>
        <dbReference type="ARBA" id="ARBA00006285"/>
    </source>
</evidence>
<evidence type="ECO:0000259" key="8">
    <source>
        <dbReference type="PROSITE" id="PS50853"/>
    </source>
</evidence>
<dbReference type="Gene3D" id="3.30.379.10">
    <property type="entry name" value="Chitobiase/beta-hexosaminidase domain 2-like"/>
    <property type="match status" value="1"/>
</dbReference>
<dbReference type="Gene3D" id="3.20.20.80">
    <property type="entry name" value="Glycosidases"/>
    <property type="match status" value="1"/>
</dbReference>
<dbReference type="SUPFAM" id="SSF49785">
    <property type="entry name" value="Galactose-binding domain-like"/>
    <property type="match status" value="3"/>
</dbReference>
<gene>
    <name evidence="9" type="ORF">HMPREF3222_00034</name>
</gene>
<proteinExistence type="inferred from homology"/>
<dbReference type="CDD" id="cd00063">
    <property type="entry name" value="FN3"/>
    <property type="match status" value="1"/>
</dbReference>